<dbReference type="RefSeq" id="WP_145748272.1">
    <property type="nucleotide sequence ID" value="NZ_VITN01000001.1"/>
</dbReference>
<comment type="caution">
    <text evidence="2">The sequence shown here is derived from an EMBL/GenBank/DDBJ whole genome shotgun (WGS) entry which is preliminary data.</text>
</comment>
<protein>
    <submittedName>
        <fullName evidence="2">EAL domain-containing protein (Putative c-di-GMP-specific phosphodiesterase class I)</fullName>
    </submittedName>
</protein>
<dbReference type="GO" id="GO:0071111">
    <property type="term" value="F:cyclic-guanylate-specific phosphodiesterase activity"/>
    <property type="evidence" value="ECO:0007669"/>
    <property type="project" value="InterPro"/>
</dbReference>
<dbReference type="InterPro" id="IPR050706">
    <property type="entry name" value="Cyclic-di-GMP_PDE-like"/>
</dbReference>
<dbReference type="InterPro" id="IPR001633">
    <property type="entry name" value="EAL_dom"/>
</dbReference>
<dbReference type="CDD" id="cd01948">
    <property type="entry name" value="EAL"/>
    <property type="match status" value="1"/>
</dbReference>
<evidence type="ECO:0000259" key="1">
    <source>
        <dbReference type="PROSITE" id="PS50883"/>
    </source>
</evidence>
<reference evidence="2 3" key="1">
    <citation type="submission" date="2019-06" db="EMBL/GenBank/DDBJ databases">
        <title>Genomic Encyclopedia of Type Strains, Phase IV (KMG-V): Genome sequencing to study the core and pangenomes of soil and plant-associated prokaryotes.</title>
        <authorList>
            <person name="Whitman W."/>
        </authorList>
    </citation>
    <scope>NUCLEOTIDE SEQUENCE [LARGE SCALE GENOMIC DNA]</scope>
    <source>
        <strain evidence="2 3">BR 11880</strain>
    </source>
</reference>
<evidence type="ECO:0000313" key="3">
    <source>
        <dbReference type="Proteomes" id="UP000319859"/>
    </source>
</evidence>
<dbReference type="Gene3D" id="3.20.20.450">
    <property type="entry name" value="EAL domain"/>
    <property type="match status" value="1"/>
</dbReference>
<dbReference type="Proteomes" id="UP000319859">
    <property type="component" value="Unassembled WGS sequence"/>
</dbReference>
<evidence type="ECO:0000313" key="2">
    <source>
        <dbReference type="EMBL" id="TWB24690.1"/>
    </source>
</evidence>
<dbReference type="PANTHER" id="PTHR33121:SF15">
    <property type="entry name" value="BLUE LIGHT- AND TEMPERATURE-REGULATED ANTIREPRESSOR BLUF"/>
    <property type="match status" value="1"/>
</dbReference>
<dbReference type="PANTHER" id="PTHR33121">
    <property type="entry name" value="CYCLIC DI-GMP PHOSPHODIESTERASE PDEF"/>
    <property type="match status" value="1"/>
</dbReference>
<feature type="domain" description="EAL" evidence="1">
    <location>
        <begin position="1"/>
        <end position="246"/>
    </location>
</feature>
<sequence length="246" mass="26713">MDCQACREGTVLPFDFTMAFQPIVDAAAGTVFAYEALVRGPAGEGAGTVLARVDAANRYAFDQACRVKAIELAAKLGLAQTGARLSINFLPAAIHRPEHCLRATFKASRAMGLPLDRLMFEATENEPIQDPAHLLDIFQEYRRHGFLSAIDDFGAGYAGLSLLAKFQPDVLKIDMELTRDVHIRPVSRTIIAAILQVCQTLGITVVAEGVETAEELATLRDLGITLIQGYLFGRPAFEALPKPLDL</sequence>
<dbReference type="SMART" id="SM00052">
    <property type="entry name" value="EAL"/>
    <property type="match status" value="1"/>
</dbReference>
<proteinExistence type="predicted"/>
<dbReference type="EMBL" id="VITN01000001">
    <property type="protein sequence ID" value="TWB24690.1"/>
    <property type="molecule type" value="Genomic_DNA"/>
</dbReference>
<name>A0A560FT47_9PROT</name>
<dbReference type="OrthoDB" id="7251575at2"/>
<dbReference type="SUPFAM" id="SSF141868">
    <property type="entry name" value="EAL domain-like"/>
    <property type="match status" value="1"/>
</dbReference>
<accession>A0A560FT47</accession>
<dbReference type="InterPro" id="IPR035919">
    <property type="entry name" value="EAL_sf"/>
</dbReference>
<dbReference type="PROSITE" id="PS50883">
    <property type="entry name" value="EAL"/>
    <property type="match status" value="1"/>
</dbReference>
<organism evidence="2 3">
    <name type="scientific">Nitrospirillum amazonense</name>
    <dbReference type="NCBI Taxonomy" id="28077"/>
    <lineage>
        <taxon>Bacteria</taxon>
        <taxon>Pseudomonadati</taxon>
        <taxon>Pseudomonadota</taxon>
        <taxon>Alphaproteobacteria</taxon>
        <taxon>Rhodospirillales</taxon>
        <taxon>Azospirillaceae</taxon>
        <taxon>Nitrospirillum</taxon>
    </lineage>
</organism>
<dbReference type="Pfam" id="PF00563">
    <property type="entry name" value="EAL"/>
    <property type="match status" value="1"/>
</dbReference>
<dbReference type="AlphaFoldDB" id="A0A560FT47"/>
<gene>
    <name evidence="2" type="ORF">FBZ89_101316</name>
</gene>